<name>A0A164MCV4_9AGAM</name>
<sequence length="279" mass="31726">MVRKKDRERRGKGMQNFKYERSFDEFAHRLAILSPKAYREFQQYFQGRTIRSYQHLRTKSPRFPVGILEQCFLLALAYLEKIGYKGPLALGCDDTKLQAALTPYHDSETNTWKILGSTGEPIVVENLDQLAQVVASGELVKAEKVSIRLWVLSIPLPKVPPFMLCALAIGSNLSTNDLFALHQKVIDGLLRHNIQVVSYGADGTDTERQVQDLFRASASSVKTVKFINPLNSEDISISIPFFRPKPHTSDISTSNREFPIALAQDSKHYRKTIRNFRKN</sequence>
<keyword evidence="2" id="KW-1185">Reference proteome</keyword>
<evidence type="ECO:0000313" key="2">
    <source>
        <dbReference type="Proteomes" id="UP000076722"/>
    </source>
</evidence>
<accession>A0A164MCV4</accession>
<protein>
    <submittedName>
        <fullName evidence="1">Uncharacterized protein</fullName>
    </submittedName>
</protein>
<dbReference type="STRING" id="1314777.A0A164MCV4"/>
<dbReference type="EMBL" id="KV419481">
    <property type="protein sequence ID" value="KZS86590.1"/>
    <property type="molecule type" value="Genomic_DNA"/>
</dbReference>
<evidence type="ECO:0000313" key="1">
    <source>
        <dbReference type="EMBL" id="KZS86590.1"/>
    </source>
</evidence>
<dbReference type="Proteomes" id="UP000076722">
    <property type="component" value="Unassembled WGS sequence"/>
</dbReference>
<dbReference type="OrthoDB" id="73076at2759"/>
<gene>
    <name evidence="1" type="ORF">SISNIDRAFT_420725</name>
</gene>
<proteinExistence type="predicted"/>
<dbReference type="AlphaFoldDB" id="A0A164MCV4"/>
<organism evidence="1 2">
    <name type="scientific">Sistotremastrum niveocremeum HHB9708</name>
    <dbReference type="NCBI Taxonomy" id="1314777"/>
    <lineage>
        <taxon>Eukaryota</taxon>
        <taxon>Fungi</taxon>
        <taxon>Dikarya</taxon>
        <taxon>Basidiomycota</taxon>
        <taxon>Agaricomycotina</taxon>
        <taxon>Agaricomycetes</taxon>
        <taxon>Sistotremastrales</taxon>
        <taxon>Sistotremastraceae</taxon>
        <taxon>Sertulicium</taxon>
        <taxon>Sertulicium niveocremeum</taxon>
    </lineage>
</organism>
<reference evidence="1 2" key="1">
    <citation type="journal article" date="2016" name="Mol. Biol. Evol.">
        <title>Comparative Genomics of Early-Diverging Mushroom-Forming Fungi Provides Insights into the Origins of Lignocellulose Decay Capabilities.</title>
        <authorList>
            <person name="Nagy L.G."/>
            <person name="Riley R."/>
            <person name="Tritt A."/>
            <person name="Adam C."/>
            <person name="Daum C."/>
            <person name="Floudas D."/>
            <person name="Sun H."/>
            <person name="Yadav J.S."/>
            <person name="Pangilinan J."/>
            <person name="Larsson K.H."/>
            <person name="Matsuura K."/>
            <person name="Barry K."/>
            <person name="Labutti K."/>
            <person name="Kuo R."/>
            <person name="Ohm R.A."/>
            <person name="Bhattacharya S.S."/>
            <person name="Shirouzu T."/>
            <person name="Yoshinaga Y."/>
            <person name="Martin F.M."/>
            <person name="Grigoriev I.V."/>
            <person name="Hibbett D.S."/>
        </authorList>
    </citation>
    <scope>NUCLEOTIDE SEQUENCE [LARGE SCALE GENOMIC DNA]</scope>
    <source>
        <strain evidence="1 2">HHB9708</strain>
    </source>
</reference>